<name>A0AAD4E1Q9_9AGAM</name>
<gene>
    <name evidence="5" type="ORF">F5891DRAFT_488586</name>
</gene>
<evidence type="ECO:0000313" key="6">
    <source>
        <dbReference type="Proteomes" id="UP001195769"/>
    </source>
</evidence>
<comment type="caution">
    <text evidence="5">The sequence shown here is derived from an EMBL/GenBank/DDBJ whole genome shotgun (WGS) entry which is preliminary data.</text>
</comment>
<dbReference type="SMART" id="SM00320">
    <property type="entry name" value="WD40"/>
    <property type="match status" value="2"/>
</dbReference>
<feature type="compositionally biased region" description="Polar residues" evidence="4">
    <location>
        <begin position="250"/>
        <end position="259"/>
    </location>
</feature>
<sequence length="285" mass="31750">MIVHNFIVRNLAWTSNGKKLISSSHLIRIFDTATWQEIATLEGHTQVVYAITLSFNERFLASASWDKTARLWNLDTNLPIGPPLQHRNDVSCAAISADGKLLVTGSENENAYTWDIHAILKEAGLEDLLQPLLDVAAQESLMNADATQAMDDELWPGFFDNVTNGVNRSRTYGHSSSSRRPHPLAASLGSAGAPFGRLSSLFRRFQHHTNEEIELPQRRAIFFRRRPRVVEVAAVKDRDVIFTAPPPPEKTQQQNQSHAQGSSTTQPTPGSSRAFSLLRISTTRQ</sequence>
<dbReference type="InterPro" id="IPR015943">
    <property type="entry name" value="WD40/YVTN_repeat-like_dom_sf"/>
</dbReference>
<dbReference type="EMBL" id="JABBWK010000041">
    <property type="protein sequence ID" value="KAG1898133.1"/>
    <property type="molecule type" value="Genomic_DNA"/>
</dbReference>
<feature type="repeat" description="WD" evidence="3">
    <location>
        <begin position="41"/>
        <end position="76"/>
    </location>
</feature>
<accession>A0AAD4E1Q9</accession>
<dbReference type="Pfam" id="PF00400">
    <property type="entry name" value="WD40"/>
    <property type="match status" value="2"/>
</dbReference>
<dbReference type="Proteomes" id="UP001195769">
    <property type="component" value="Unassembled WGS sequence"/>
</dbReference>
<keyword evidence="6" id="KW-1185">Reference proteome</keyword>
<feature type="compositionally biased region" description="Low complexity" evidence="4">
    <location>
        <begin position="260"/>
        <end position="272"/>
    </location>
</feature>
<dbReference type="PANTHER" id="PTHR19848:SF8">
    <property type="entry name" value="F-BOX AND WD REPEAT DOMAIN CONTAINING 7"/>
    <property type="match status" value="1"/>
</dbReference>
<evidence type="ECO:0000256" key="3">
    <source>
        <dbReference type="PROSITE-ProRule" id="PRU00221"/>
    </source>
</evidence>
<dbReference type="InterPro" id="IPR036322">
    <property type="entry name" value="WD40_repeat_dom_sf"/>
</dbReference>
<proteinExistence type="predicted"/>
<dbReference type="PROSITE" id="PS50294">
    <property type="entry name" value="WD_REPEATS_REGION"/>
    <property type="match status" value="1"/>
</dbReference>
<evidence type="ECO:0000313" key="5">
    <source>
        <dbReference type="EMBL" id="KAG1898133.1"/>
    </source>
</evidence>
<dbReference type="InterPro" id="IPR001680">
    <property type="entry name" value="WD40_rpt"/>
</dbReference>
<dbReference type="PANTHER" id="PTHR19848">
    <property type="entry name" value="WD40 REPEAT PROTEIN"/>
    <property type="match status" value="1"/>
</dbReference>
<dbReference type="GeneID" id="64666311"/>
<evidence type="ECO:0000256" key="2">
    <source>
        <dbReference type="ARBA" id="ARBA00022737"/>
    </source>
</evidence>
<dbReference type="RefSeq" id="XP_041223709.1">
    <property type="nucleotide sequence ID" value="XM_041372013.1"/>
</dbReference>
<evidence type="ECO:0000256" key="4">
    <source>
        <dbReference type="SAM" id="MobiDB-lite"/>
    </source>
</evidence>
<dbReference type="PROSITE" id="PS50082">
    <property type="entry name" value="WD_REPEATS_2"/>
    <property type="match status" value="2"/>
</dbReference>
<reference evidence="5" key="1">
    <citation type="journal article" date="2020" name="New Phytol.">
        <title>Comparative genomics reveals dynamic genome evolution in host specialist ectomycorrhizal fungi.</title>
        <authorList>
            <person name="Lofgren L.A."/>
            <person name="Nguyen N.H."/>
            <person name="Vilgalys R."/>
            <person name="Ruytinx J."/>
            <person name="Liao H.L."/>
            <person name="Branco S."/>
            <person name="Kuo A."/>
            <person name="LaButti K."/>
            <person name="Lipzen A."/>
            <person name="Andreopoulos W."/>
            <person name="Pangilinan J."/>
            <person name="Riley R."/>
            <person name="Hundley H."/>
            <person name="Na H."/>
            <person name="Barry K."/>
            <person name="Grigoriev I.V."/>
            <person name="Stajich J.E."/>
            <person name="Kennedy P.G."/>
        </authorList>
    </citation>
    <scope>NUCLEOTIDE SEQUENCE</scope>
    <source>
        <strain evidence="5">FC203</strain>
    </source>
</reference>
<evidence type="ECO:0000256" key="1">
    <source>
        <dbReference type="ARBA" id="ARBA00022574"/>
    </source>
</evidence>
<dbReference type="Gene3D" id="2.130.10.10">
    <property type="entry name" value="YVTN repeat-like/Quinoprotein amine dehydrogenase"/>
    <property type="match status" value="1"/>
</dbReference>
<feature type="region of interest" description="Disordered" evidence="4">
    <location>
        <begin position="241"/>
        <end position="285"/>
    </location>
</feature>
<feature type="repeat" description="WD" evidence="3">
    <location>
        <begin position="83"/>
        <end position="116"/>
    </location>
</feature>
<dbReference type="AlphaFoldDB" id="A0AAD4E1Q9"/>
<organism evidence="5 6">
    <name type="scientific">Suillus fuscotomentosus</name>
    <dbReference type="NCBI Taxonomy" id="1912939"/>
    <lineage>
        <taxon>Eukaryota</taxon>
        <taxon>Fungi</taxon>
        <taxon>Dikarya</taxon>
        <taxon>Basidiomycota</taxon>
        <taxon>Agaricomycotina</taxon>
        <taxon>Agaricomycetes</taxon>
        <taxon>Agaricomycetidae</taxon>
        <taxon>Boletales</taxon>
        <taxon>Suillineae</taxon>
        <taxon>Suillaceae</taxon>
        <taxon>Suillus</taxon>
    </lineage>
</organism>
<dbReference type="SUPFAM" id="SSF50978">
    <property type="entry name" value="WD40 repeat-like"/>
    <property type="match status" value="1"/>
</dbReference>
<keyword evidence="2" id="KW-0677">Repeat</keyword>
<dbReference type="PROSITE" id="PS00678">
    <property type="entry name" value="WD_REPEATS_1"/>
    <property type="match status" value="2"/>
</dbReference>
<keyword evidence="1 3" id="KW-0853">WD repeat</keyword>
<protein>
    <submittedName>
        <fullName evidence="5">WD40-repeat-containing domain protein</fullName>
    </submittedName>
</protein>
<dbReference type="InterPro" id="IPR019775">
    <property type="entry name" value="WD40_repeat_CS"/>
</dbReference>